<evidence type="ECO:0000256" key="6">
    <source>
        <dbReference type="ARBA" id="ARBA00022777"/>
    </source>
</evidence>
<dbReference type="PANTHER" id="PTHR19443">
    <property type="entry name" value="HEXOKINASE"/>
    <property type="match status" value="1"/>
</dbReference>
<feature type="domain" description="Hexokinase N-terminal" evidence="15">
    <location>
        <begin position="28"/>
        <end position="223"/>
    </location>
</feature>
<dbReference type="GO" id="GO:0005829">
    <property type="term" value="C:cytosol"/>
    <property type="evidence" value="ECO:0007669"/>
    <property type="project" value="TreeGrafter"/>
</dbReference>
<keyword evidence="5 14" id="KW-0547">Nucleotide-binding</keyword>
<keyword evidence="18" id="KW-1185">Reference proteome</keyword>
<evidence type="ECO:0000256" key="3">
    <source>
        <dbReference type="ARBA" id="ARBA00009225"/>
    </source>
</evidence>
<comment type="pathway">
    <text evidence="2">Carbohydrate metabolism; hexose metabolism.</text>
</comment>
<dbReference type="InterPro" id="IPR001312">
    <property type="entry name" value="Hexokinase"/>
</dbReference>
<dbReference type="PRINTS" id="PR00475">
    <property type="entry name" value="HEXOKINASE"/>
</dbReference>
<sequence>MRLVVTLRSRQAVGPRAQISRIKMLDVEVRELMQAFVLSDYQVQEVYSRFCAEIAKGLKRSTHVQANTKCFPTYVQDLPTGDEMGKYLALDLGGTNFRVLLVSLKGHHDATVESQIYAVPKDLMVGPGVELFDHIAECLARFVEKHDMRNSHLPLGFTFSFPCEQIGLKEAILVRWTKGFGCPGVEGENVGRLLHEAIQRRGDVEIAVVAILNDTTGTLMSCAHRNADCRVGVIVGTGCNACYVEDVANVDLLHPDFKRTQRQVLVNAEWGAFGESGQLDFVRTEYDREVDDTSINKSEQLFEKMTSGMYLGRLVRLVLIRAIQRKVLFKLSNRREHFATAMQKNEDVFETRYISEIESDSFPEFPKTRSIITKLFGLEKASVEDCQKIRYICECVSKRAATLVAIGVSGLINRISNRRIVVGMDGSVYRYHPKFDAYMRYTMHKLVKSDKEFDIMLSEDGSGRGAALVAAVASKTK</sequence>
<evidence type="ECO:0000259" key="16">
    <source>
        <dbReference type="Pfam" id="PF03727"/>
    </source>
</evidence>
<protein>
    <recommendedName>
        <fullName evidence="14">Phosphotransferase</fullName>
        <ecNumber evidence="14">2.7.1.-</ecNumber>
    </recommendedName>
</protein>
<feature type="domain" description="Hexokinase C-terminal" evidence="16">
    <location>
        <begin position="230"/>
        <end position="472"/>
    </location>
</feature>
<evidence type="ECO:0000256" key="7">
    <source>
        <dbReference type="ARBA" id="ARBA00022840"/>
    </source>
</evidence>
<dbReference type="GO" id="GO:0005536">
    <property type="term" value="F:D-glucose binding"/>
    <property type="evidence" value="ECO:0007669"/>
    <property type="project" value="InterPro"/>
</dbReference>
<evidence type="ECO:0000256" key="11">
    <source>
        <dbReference type="ARBA" id="ARBA00048160"/>
    </source>
</evidence>
<dbReference type="EMBL" id="AP029267">
    <property type="protein sequence ID" value="BFG03179.1"/>
    <property type="molecule type" value="Genomic_DNA"/>
</dbReference>
<evidence type="ECO:0000259" key="15">
    <source>
        <dbReference type="Pfam" id="PF00349"/>
    </source>
</evidence>
<dbReference type="GO" id="GO:0006096">
    <property type="term" value="P:glycolytic process"/>
    <property type="evidence" value="ECO:0007669"/>
    <property type="project" value="UniProtKB-KW"/>
</dbReference>
<comment type="pathway">
    <text evidence="1">Carbohydrate degradation; glycolysis; D-glyceraldehyde 3-phosphate and glycerone phosphate from D-glucose: step 1/4.</text>
</comment>
<organism evidence="17 18">
    <name type="scientific">Drosophila madeirensis</name>
    <name type="common">Fruit fly</name>
    <dbReference type="NCBI Taxonomy" id="30013"/>
    <lineage>
        <taxon>Eukaryota</taxon>
        <taxon>Metazoa</taxon>
        <taxon>Ecdysozoa</taxon>
        <taxon>Arthropoda</taxon>
        <taxon>Hexapoda</taxon>
        <taxon>Insecta</taxon>
        <taxon>Pterygota</taxon>
        <taxon>Neoptera</taxon>
        <taxon>Endopterygota</taxon>
        <taxon>Diptera</taxon>
        <taxon>Brachycera</taxon>
        <taxon>Muscomorpha</taxon>
        <taxon>Ephydroidea</taxon>
        <taxon>Drosophilidae</taxon>
        <taxon>Drosophila</taxon>
        <taxon>Sophophora</taxon>
    </lineage>
</organism>
<dbReference type="EC" id="2.7.1.-" evidence="14"/>
<dbReference type="PANTHER" id="PTHR19443:SF16">
    <property type="entry name" value="HEXOKINASE TYPE 1-RELATED"/>
    <property type="match status" value="1"/>
</dbReference>
<evidence type="ECO:0000256" key="13">
    <source>
        <dbReference type="ARBA" id="ARBA00059457"/>
    </source>
</evidence>
<dbReference type="Pfam" id="PF03727">
    <property type="entry name" value="Hexokinase_2"/>
    <property type="match status" value="1"/>
</dbReference>
<evidence type="ECO:0000256" key="9">
    <source>
        <dbReference type="ARBA" id="ARBA00044613"/>
    </source>
</evidence>
<proteinExistence type="inferred from homology"/>
<comment type="catalytic activity">
    <reaction evidence="10">
        <text>D-fructose + ATP = D-fructose 6-phosphate + ADP + H(+)</text>
        <dbReference type="Rhea" id="RHEA:16125"/>
        <dbReference type="ChEBI" id="CHEBI:15378"/>
        <dbReference type="ChEBI" id="CHEBI:30616"/>
        <dbReference type="ChEBI" id="CHEBI:37721"/>
        <dbReference type="ChEBI" id="CHEBI:61527"/>
        <dbReference type="ChEBI" id="CHEBI:456216"/>
        <dbReference type="EC" id="2.7.1.1"/>
    </reaction>
    <physiologicalReaction direction="left-to-right" evidence="10">
        <dbReference type="Rhea" id="RHEA:16126"/>
    </physiologicalReaction>
</comment>
<dbReference type="FunFam" id="3.40.367.20:FF:000005">
    <property type="entry name" value="Phosphotransferase"/>
    <property type="match status" value="1"/>
</dbReference>
<comment type="function">
    <text evidence="13">Catalyzes the phosphorylation of various hexoses to hexose 6-phosphate.</text>
</comment>
<evidence type="ECO:0000256" key="8">
    <source>
        <dbReference type="ARBA" id="ARBA00023152"/>
    </source>
</evidence>
<evidence type="ECO:0000256" key="2">
    <source>
        <dbReference type="ARBA" id="ARBA00005028"/>
    </source>
</evidence>
<keyword evidence="8 14" id="KW-0324">Glycolysis</keyword>
<comment type="catalytic activity">
    <reaction evidence="9">
        <text>a D-hexose + ATP = a D-hexose 6-phosphate + ADP + H(+)</text>
        <dbReference type="Rhea" id="RHEA:22740"/>
        <dbReference type="ChEBI" id="CHEBI:4194"/>
        <dbReference type="ChEBI" id="CHEBI:15378"/>
        <dbReference type="ChEBI" id="CHEBI:30616"/>
        <dbReference type="ChEBI" id="CHEBI:229467"/>
        <dbReference type="ChEBI" id="CHEBI:456216"/>
        <dbReference type="EC" id="2.7.1.1"/>
    </reaction>
    <physiologicalReaction direction="left-to-right" evidence="9">
        <dbReference type="Rhea" id="RHEA:22741"/>
    </physiologicalReaction>
</comment>
<dbReference type="GO" id="GO:0006006">
    <property type="term" value="P:glucose metabolic process"/>
    <property type="evidence" value="ECO:0007669"/>
    <property type="project" value="TreeGrafter"/>
</dbReference>
<evidence type="ECO:0000313" key="18">
    <source>
        <dbReference type="Proteomes" id="UP001500889"/>
    </source>
</evidence>
<keyword evidence="6 14" id="KW-0418">Kinase</keyword>
<evidence type="ECO:0000256" key="14">
    <source>
        <dbReference type="RuleBase" id="RU362007"/>
    </source>
</evidence>
<dbReference type="GO" id="GO:0001678">
    <property type="term" value="P:intracellular glucose homeostasis"/>
    <property type="evidence" value="ECO:0007669"/>
    <property type="project" value="InterPro"/>
</dbReference>
<dbReference type="FunFam" id="3.30.420.40:FF:000095">
    <property type="entry name" value="Phosphotransferase"/>
    <property type="match status" value="1"/>
</dbReference>
<reference evidence="17 18" key="1">
    <citation type="submission" date="2024-02" db="EMBL/GenBank/DDBJ databases">
        <title>A chromosome-level genome assembly of Drosophila madeirensis, a fruit fly species endemic to Madeira island.</title>
        <authorList>
            <person name="Tomihara K."/>
            <person name="Llopart A."/>
            <person name="Yamamoto D."/>
        </authorList>
    </citation>
    <scope>NUCLEOTIDE SEQUENCE [LARGE SCALE GENOMIC DNA]</scope>
    <source>
        <strain evidence="17 18">RF1</strain>
    </source>
</reference>
<dbReference type="SUPFAM" id="SSF53067">
    <property type="entry name" value="Actin-like ATPase domain"/>
    <property type="match status" value="2"/>
</dbReference>
<evidence type="ECO:0000256" key="12">
    <source>
        <dbReference type="ARBA" id="ARBA00050361"/>
    </source>
</evidence>
<dbReference type="AlphaFoldDB" id="A0AAU9G4V4"/>
<evidence type="ECO:0000313" key="17">
    <source>
        <dbReference type="EMBL" id="BFG03179.1"/>
    </source>
</evidence>
<dbReference type="InterPro" id="IPR022672">
    <property type="entry name" value="Hexokinase_N"/>
</dbReference>
<dbReference type="Pfam" id="PF00349">
    <property type="entry name" value="Hexokinase_1"/>
    <property type="match status" value="1"/>
</dbReference>
<dbReference type="Gene3D" id="3.30.420.40">
    <property type="match status" value="1"/>
</dbReference>
<dbReference type="PROSITE" id="PS51748">
    <property type="entry name" value="HEXOKINASE_2"/>
    <property type="match status" value="1"/>
</dbReference>
<accession>A0AAU9G4V4</accession>
<evidence type="ECO:0000256" key="5">
    <source>
        <dbReference type="ARBA" id="ARBA00022741"/>
    </source>
</evidence>
<keyword evidence="7 14" id="KW-0067">ATP-binding</keyword>
<evidence type="ECO:0000256" key="4">
    <source>
        <dbReference type="ARBA" id="ARBA00022679"/>
    </source>
</evidence>
<dbReference type="Proteomes" id="UP001500889">
    <property type="component" value="Chromosome E"/>
</dbReference>
<comment type="catalytic activity">
    <reaction evidence="11">
        <text>D-glucose + ATP = D-glucose 6-phosphate + ADP + H(+)</text>
        <dbReference type="Rhea" id="RHEA:17825"/>
        <dbReference type="ChEBI" id="CHEBI:4167"/>
        <dbReference type="ChEBI" id="CHEBI:15378"/>
        <dbReference type="ChEBI" id="CHEBI:30616"/>
        <dbReference type="ChEBI" id="CHEBI:61548"/>
        <dbReference type="ChEBI" id="CHEBI:456216"/>
        <dbReference type="EC" id="2.7.1.1"/>
    </reaction>
    <physiologicalReaction direction="left-to-right" evidence="11">
        <dbReference type="Rhea" id="RHEA:17826"/>
    </physiologicalReaction>
</comment>
<dbReference type="InterPro" id="IPR043129">
    <property type="entry name" value="ATPase_NBD"/>
</dbReference>
<dbReference type="Gene3D" id="3.40.367.20">
    <property type="match status" value="1"/>
</dbReference>
<dbReference type="GO" id="GO:0005524">
    <property type="term" value="F:ATP binding"/>
    <property type="evidence" value="ECO:0007669"/>
    <property type="project" value="UniProtKB-UniRule"/>
</dbReference>
<comment type="similarity">
    <text evidence="3 14">Belongs to the hexokinase family.</text>
</comment>
<name>A0AAU9G4V4_DROMD</name>
<evidence type="ECO:0000256" key="1">
    <source>
        <dbReference type="ARBA" id="ARBA00004888"/>
    </source>
</evidence>
<gene>
    <name evidence="17" type="ORF">DMAD_02498</name>
</gene>
<dbReference type="GO" id="GO:0005739">
    <property type="term" value="C:mitochondrion"/>
    <property type="evidence" value="ECO:0007669"/>
    <property type="project" value="TreeGrafter"/>
</dbReference>
<comment type="catalytic activity">
    <reaction evidence="12">
        <text>D-mannose + ATP = D-mannose 6-phosphate + ADP + H(+)</text>
        <dbReference type="Rhea" id="RHEA:11028"/>
        <dbReference type="ChEBI" id="CHEBI:4208"/>
        <dbReference type="ChEBI" id="CHEBI:15378"/>
        <dbReference type="ChEBI" id="CHEBI:30616"/>
        <dbReference type="ChEBI" id="CHEBI:58735"/>
        <dbReference type="ChEBI" id="CHEBI:456216"/>
        <dbReference type="EC" id="2.7.1.1"/>
    </reaction>
    <physiologicalReaction direction="left-to-right" evidence="12">
        <dbReference type="Rhea" id="RHEA:11029"/>
    </physiologicalReaction>
</comment>
<dbReference type="GO" id="GO:0008865">
    <property type="term" value="F:fructokinase activity"/>
    <property type="evidence" value="ECO:0007669"/>
    <property type="project" value="TreeGrafter"/>
</dbReference>
<dbReference type="CDD" id="cd24019">
    <property type="entry name" value="ASKHA_NBD_HK_meta"/>
    <property type="match status" value="1"/>
</dbReference>
<keyword evidence="4 14" id="KW-0808">Transferase</keyword>
<dbReference type="GO" id="GO:0004340">
    <property type="term" value="F:glucokinase activity"/>
    <property type="evidence" value="ECO:0007669"/>
    <property type="project" value="TreeGrafter"/>
</dbReference>
<evidence type="ECO:0000256" key="10">
    <source>
        <dbReference type="ARBA" id="ARBA00047905"/>
    </source>
</evidence>
<dbReference type="InterPro" id="IPR022673">
    <property type="entry name" value="Hexokinase_C"/>
</dbReference>